<feature type="region of interest" description="Disordered" evidence="1">
    <location>
        <begin position="110"/>
        <end position="129"/>
    </location>
</feature>
<evidence type="ECO:0008006" key="5">
    <source>
        <dbReference type="Google" id="ProtNLM"/>
    </source>
</evidence>
<evidence type="ECO:0000256" key="2">
    <source>
        <dbReference type="SAM" id="Phobius"/>
    </source>
</evidence>
<dbReference type="EMBL" id="LZKQ01000071">
    <property type="protein sequence ID" value="OBI88555.1"/>
    <property type="molecule type" value="Genomic_DNA"/>
</dbReference>
<sequence length="129" mass="14604">MGFGQAISTGFAKYFNFRDRACRSEFWYWSLFTFVVGILTAVIDTQLDHQITNTVFQAITFIPSLAISVRRLHDIDNSGWWVLIAFVPIIGFVVLVIFWAMRGTDGPNRFGPDPFAEDPSPHREFGAPA</sequence>
<dbReference type="Pfam" id="PF05656">
    <property type="entry name" value="DUF805"/>
    <property type="match status" value="1"/>
</dbReference>
<dbReference type="AlphaFoldDB" id="A0A1A3CNR3"/>
<dbReference type="GO" id="GO:0005886">
    <property type="term" value="C:plasma membrane"/>
    <property type="evidence" value="ECO:0007669"/>
    <property type="project" value="TreeGrafter"/>
</dbReference>
<dbReference type="PANTHER" id="PTHR34980">
    <property type="entry name" value="INNER MEMBRANE PROTEIN-RELATED-RELATED"/>
    <property type="match status" value="1"/>
</dbReference>
<protein>
    <recommendedName>
        <fullName evidence="5">DUF805 domain-containing protein</fullName>
    </recommendedName>
</protein>
<keyword evidence="2" id="KW-0472">Membrane</keyword>
<feature type="transmembrane region" description="Helical" evidence="2">
    <location>
        <begin position="79"/>
        <end position="100"/>
    </location>
</feature>
<keyword evidence="2" id="KW-1133">Transmembrane helix</keyword>
<evidence type="ECO:0000256" key="1">
    <source>
        <dbReference type="SAM" id="MobiDB-lite"/>
    </source>
</evidence>
<organism evidence="3 4">
    <name type="scientific">Mycobacterium asiaticum</name>
    <dbReference type="NCBI Taxonomy" id="1790"/>
    <lineage>
        <taxon>Bacteria</taxon>
        <taxon>Bacillati</taxon>
        <taxon>Actinomycetota</taxon>
        <taxon>Actinomycetes</taxon>
        <taxon>Mycobacteriales</taxon>
        <taxon>Mycobacteriaceae</taxon>
        <taxon>Mycobacterium</taxon>
    </lineage>
</organism>
<keyword evidence="2" id="KW-0812">Transmembrane</keyword>
<dbReference type="Proteomes" id="UP000093795">
    <property type="component" value="Unassembled WGS sequence"/>
</dbReference>
<dbReference type="OrthoDB" id="9812349at2"/>
<proteinExistence type="predicted"/>
<reference evidence="3 4" key="1">
    <citation type="submission" date="2016-06" db="EMBL/GenBank/DDBJ databases">
        <authorList>
            <person name="Kjaerup R.B."/>
            <person name="Dalgaard T.S."/>
            <person name="Juul-Madsen H.R."/>
        </authorList>
    </citation>
    <scope>NUCLEOTIDE SEQUENCE [LARGE SCALE GENOMIC DNA]</scope>
    <source>
        <strain evidence="3 4">1081914.2</strain>
    </source>
</reference>
<evidence type="ECO:0000313" key="4">
    <source>
        <dbReference type="Proteomes" id="UP000093795"/>
    </source>
</evidence>
<gene>
    <name evidence="3" type="ORF">A9X01_15130</name>
</gene>
<dbReference type="RefSeq" id="WP_065120040.1">
    <property type="nucleotide sequence ID" value="NZ_LZKQ01000071.1"/>
</dbReference>
<feature type="transmembrane region" description="Helical" evidence="2">
    <location>
        <begin position="26"/>
        <end position="43"/>
    </location>
</feature>
<dbReference type="PANTHER" id="PTHR34980:SF2">
    <property type="entry name" value="INNER MEMBRANE PROTEIN YHAH-RELATED"/>
    <property type="match status" value="1"/>
</dbReference>
<feature type="transmembrane region" description="Helical" evidence="2">
    <location>
        <begin position="55"/>
        <end position="73"/>
    </location>
</feature>
<feature type="compositionally biased region" description="Basic and acidic residues" evidence="1">
    <location>
        <begin position="119"/>
        <end position="129"/>
    </location>
</feature>
<dbReference type="InterPro" id="IPR008523">
    <property type="entry name" value="DUF805"/>
</dbReference>
<dbReference type="STRING" id="1790.A5645_16495"/>
<name>A0A1A3CNR3_MYCAS</name>
<comment type="caution">
    <text evidence="3">The sequence shown here is derived from an EMBL/GenBank/DDBJ whole genome shotgun (WGS) entry which is preliminary data.</text>
</comment>
<accession>A0A1A3CNR3</accession>
<evidence type="ECO:0000313" key="3">
    <source>
        <dbReference type="EMBL" id="OBI88555.1"/>
    </source>
</evidence>